<evidence type="ECO:0000313" key="1">
    <source>
        <dbReference type="EMBL" id="OLP44131.1"/>
    </source>
</evidence>
<name>A0A1Q8ZQF1_9HYPH</name>
<dbReference type="OrthoDB" id="3542865at2"/>
<dbReference type="RefSeq" id="WP_075639639.1">
    <property type="nucleotide sequence ID" value="NZ_MKIM01000027.1"/>
</dbReference>
<dbReference type="AlphaFoldDB" id="A0A1Q8ZQF1"/>
<organism evidence="1 2">
    <name type="scientific">Rhizobium oryziradicis</name>
    <dbReference type="NCBI Taxonomy" id="1867956"/>
    <lineage>
        <taxon>Bacteria</taxon>
        <taxon>Pseudomonadati</taxon>
        <taxon>Pseudomonadota</taxon>
        <taxon>Alphaproteobacteria</taxon>
        <taxon>Hyphomicrobiales</taxon>
        <taxon>Rhizobiaceae</taxon>
        <taxon>Rhizobium/Agrobacterium group</taxon>
        <taxon>Rhizobium</taxon>
    </lineage>
</organism>
<dbReference type="EMBL" id="MKIM01000027">
    <property type="protein sequence ID" value="OLP44131.1"/>
    <property type="molecule type" value="Genomic_DNA"/>
</dbReference>
<proteinExistence type="predicted"/>
<comment type="caution">
    <text evidence="1">The sequence shown here is derived from an EMBL/GenBank/DDBJ whole genome shotgun (WGS) entry which is preliminary data.</text>
</comment>
<protein>
    <submittedName>
        <fullName evidence="1">Uncharacterized protein</fullName>
    </submittedName>
</protein>
<dbReference type="Proteomes" id="UP000186894">
    <property type="component" value="Unassembled WGS sequence"/>
</dbReference>
<sequence>MKPRKTITRPKDDELRTMAAAKLSTDDIAARCGAGVHTVRKWMNEAGCQSDLKGWWNLPTTEPAQPAPEPTSKAALAEQFPFIQTRKIVTATGQVITMPHLSILATFDNTGIRSAA</sequence>
<gene>
    <name evidence="1" type="ORF">BJF95_06085</name>
</gene>
<keyword evidence="2" id="KW-1185">Reference proteome</keyword>
<dbReference type="STRING" id="1867956.BJF95_06085"/>
<reference evidence="1 2" key="1">
    <citation type="submission" date="2016-09" db="EMBL/GenBank/DDBJ databases">
        <title>Rhizobium oryziradicis sp. nov., isolated from the root of rice.</title>
        <authorList>
            <person name="Zhao J."/>
            <person name="Zhang X."/>
        </authorList>
    </citation>
    <scope>NUCLEOTIDE SEQUENCE [LARGE SCALE GENOMIC DNA]</scope>
    <source>
        <strain evidence="1 2">N19</strain>
    </source>
</reference>
<evidence type="ECO:0000313" key="2">
    <source>
        <dbReference type="Proteomes" id="UP000186894"/>
    </source>
</evidence>
<accession>A0A1Q8ZQF1</accession>